<protein>
    <submittedName>
        <fullName evidence="3">DDE superfamily endonuclease, CENP-B-like protein</fullName>
    </submittedName>
</protein>
<gene>
    <name evidence="3" type="ORF">MAN_05177</name>
</gene>
<comment type="caution">
    <text evidence="3">The sequence shown here is derived from an EMBL/GenBank/DDBJ whole genome shotgun (WGS) entry which is preliminary data.</text>
</comment>
<dbReference type="OrthoDB" id="5014592at2759"/>
<name>A0A0B4F4Z2_METAF</name>
<organism evidence="3 4">
    <name type="scientific">Metarhizium anisopliae (strain ARSEF 549)</name>
    <dbReference type="NCBI Taxonomy" id="3151832"/>
    <lineage>
        <taxon>Eukaryota</taxon>
        <taxon>Fungi</taxon>
        <taxon>Dikarya</taxon>
        <taxon>Ascomycota</taxon>
        <taxon>Pezizomycotina</taxon>
        <taxon>Sordariomycetes</taxon>
        <taxon>Hypocreomycetidae</taxon>
        <taxon>Hypocreales</taxon>
        <taxon>Clavicipitaceae</taxon>
        <taxon>Metarhizium</taxon>
    </lineage>
</organism>
<dbReference type="AlphaFoldDB" id="A0A0B4F4Z2"/>
<feature type="domain" description="DDE-1" evidence="2">
    <location>
        <begin position="86"/>
        <end position="156"/>
    </location>
</feature>
<evidence type="ECO:0000313" key="4">
    <source>
        <dbReference type="Proteomes" id="UP000031186"/>
    </source>
</evidence>
<evidence type="ECO:0000313" key="3">
    <source>
        <dbReference type="EMBL" id="KID65518.1"/>
    </source>
</evidence>
<dbReference type="Proteomes" id="UP000031186">
    <property type="component" value="Unassembled WGS sequence"/>
</dbReference>
<reference evidence="3 4" key="1">
    <citation type="journal article" date="2014" name="Proc. Natl. Acad. Sci. U.S.A.">
        <title>Trajectory and genomic determinants of fungal-pathogen speciation and host adaptation.</title>
        <authorList>
            <person name="Hu X."/>
            <person name="Xiao G."/>
            <person name="Zheng P."/>
            <person name="Shang Y."/>
            <person name="Su Y."/>
            <person name="Zhang X."/>
            <person name="Liu X."/>
            <person name="Zhan S."/>
            <person name="St Leger R.J."/>
            <person name="Wang C."/>
        </authorList>
    </citation>
    <scope>NUCLEOTIDE SEQUENCE [LARGE SCALE GENOMIC DNA]</scope>
    <source>
        <strain evidence="3 4">ARSEF 549</strain>
    </source>
</reference>
<dbReference type="Pfam" id="PF03184">
    <property type="entry name" value="DDE_1"/>
    <property type="match status" value="1"/>
</dbReference>
<proteinExistence type="predicted"/>
<feature type="non-terminal residue" evidence="3">
    <location>
        <position position="1"/>
    </location>
</feature>
<sequence length="244" mass="27361">MGDSLPPWLVFAHYPTTTWAGIDIGTRVRFAPPPTGFSNAEIHLEWARHFNRWSWASCGEHLRLPDRGMSRVEKPPVDRPDEKILYRLLVVEGFTGHTTLAFAEYCIKFNIIIAILPPHSTHLMQPLDVGMSQPLKAAHQKALRQSLAEGNLTFSRIDFLAEFKQVYEAGFTSHNIIPRLNADSKKLKMPRYLKLADYASKPGSDAYNTTDDQPVRLAATSTSKASSPRPALNGNRPITQGLRD</sequence>
<dbReference type="HOGENOM" id="CLU_1138217_0_0_1"/>
<feature type="region of interest" description="Disordered" evidence="1">
    <location>
        <begin position="203"/>
        <end position="244"/>
    </location>
</feature>
<dbReference type="VEuPathDB" id="FungiDB:MAN_05177"/>
<dbReference type="GO" id="GO:0003676">
    <property type="term" value="F:nucleic acid binding"/>
    <property type="evidence" value="ECO:0007669"/>
    <property type="project" value="InterPro"/>
</dbReference>
<dbReference type="EMBL" id="AZNF01000006">
    <property type="protein sequence ID" value="KID65518.1"/>
    <property type="molecule type" value="Genomic_DNA"/>
</dbReference>
<evidence type="ECO:0000256" key="1">
    <source>
        <dbReference type="SAM" id="MobiDB-lite"/>
    </source>
</evidence>
<evidence type="ECO:0000259" key="2">
    <source>
        <dbReference type="Pfam" id="PF03184"/>
    </source>
</evidence>
<accession>A0A0B4F4Z2</accession>
<keyword evidence="4" id="KW-1185">Reference proteome</keyword>
<dbReference type="InterPro" id="IPR004875">
    <property type="entry name" value="DDE_SF_endonuclease_dom"/>
</dbReference>